<evidence type="ECO:0000256" key="7">
    <source>
        <dbReference type="PROSITE-ProRule" id="PRU00182"/>
    </source>
</evidence>
<evidence type="ECO:0000313" key="10">
    <source>
        <dbReference type="EMBL" id="MTD93932.1"/>
    </source>
</evidence>
<proteinExistence type="inferred from homology"/>
<dbReference type="PROSITE" id="PS01129">
    <property type="entry name" value="PSI_RLU"/>
    <property type="match status" value="1"/>
</dbReference>
<dbReference type="CDD" id="cd02869">
    <property type="entry name" value="PseudoU_synth_RluA_like"/>
    <property type="match status" value="1"/>
</dbReference>
<organism evidence="10 11">
    <name type="scientific">Hyphomicrobium album</name>
    <dbReference type="NCBI Taxonomy" id="2665159"/>
    <lineage>
        <taxon>Bacteria</taxon>
        <taxon>Pseudomonadati</taxon>
        <taxon>Pseudomonadota</taxon>
        <taxon>Alphaproteobacteria</taxon>
        <taxon>Hyphomicrobiales</taxon>
        <taxon>Hyphomicrobiaceae</taxon>
        <taxon>Hyphomicrobium</taxon>
    </lineage>
</organism>
<keyword evidence="2 7" id="KW-0694">RNA-binding</keyword>
<dbReference type="Proteomes" id="UP000440694">
    <property type="component" value="Unassembled WGS sequence"/>
</dbReference>
<evidence type="ECO:0000256" key="1">
    <source>
        <dbReference type="ARBA" id="ARBA00010876"/>
    </source>
</evidence>
<dbReference type="RefSeq" id="WP_154738425.1">
    <property type="nucleotide sequence ID" value="NZ_WMBQ01000001.1"/>
</dbReference>
<dbReference type="EC" id="5.4.99.-" evidence="8"/>
<dbReference type="InterPro" id="IPR006224">
    <property type="entry name" value="PsdUridine_synth_RluA-like_CS"/>
</dbReference>
<dbReference type="Gene3D" id="3.30.2350.10">
    <property type="entry name" value="Pseudouridine synthase"/>
    <property type="match status" value="1"/>
</dbReference>
<dbReference type="GO" id="GO:0160140">
    <property type="term" value="F:23S rRNA pseudouridine(1911/1915/1917) synthase activity"/>
    <property type="evidence" value="ECO:0007669"/>
    <property type="project" value="UniProtKB-EC"/>
</dbReference>
<evidence type="ECO:0000313" key="11">
    <source>
        <dbReference type="Proteomes" id="UP000440694"/>
    </source>
</evidence>
<protein>
    <recommendedName>
        <fullName evidence="8">Pseudouridine synthase</fullName>
        <ecNumber evidence="8">5.4.99.-</ecNumber>
    </recommendedName>
</protein>
<evidence type="ECO:0000256" key="2">
    <source>
        <dbReference type="ARBA" id="ARBA00022884"/>
    </source>
</evidence>
<dbReference type="Gene3D" id="3.10.290.10">
    <property type="entry name" value="RNA-binding S4 domain"/>
    <property type="match status" value="1"/>
</dbReference>
<keyword evidence="3 8" id="KW-0413">Isomerase</keyword>
<dbReference type="PANTHER" id="PTHR21600:SF44">
    <property type="entry name" value="RIBOSOMAL LARGE SUBUNIT PSEUDOURIDINE SYNTHASE D"/>
    <property type="match status" value="1"/>
</dbReference>
<dbReference type="InterPro" id="IPR006145">
    <property type="entry name" value="PsdUridine_synth_RsuA/RluA"/>
</dbReference>
<dbReference type="EMBL" id="WMBQ01000001">
    <property type="protein sequence ID" value="MTD93932.1"/>
    <property type="molecule type" value="Genomic_DNA"/>
</dbReference>
<comment type="caution">
    <text evidence="10">The sequence shown here is derived from an EMBL/GenBank/DDBJ whole genome shotgun (WGS) entry which is preliminary data.</text>
</comment>
<comment type="function">
    <text evidence="5">Responsible for synthesis of pseudouridine from uracil at positions 1911, 1915 and 1917 in 23S ribosomal RNA.</text>
</comment>
<evidence type="ECO:0000256" key="4">
    <source>
        <dbReference type="ARBA" id="ARBA00036882"/>
    </source>
</evidence>
<dbReference type="InterPro" id="IPR020103">
    <property type="entry name" value="PsdUridine_synth_cat_dom_sf"/>
</dbReference>
<evidence type="ECO:0000256" key="5">
    <source>
        <dbReference type="ARBA" id="ARBA00056072"/>
    </source>
</evidence>
<evidence type="ECO:0000256" key="6">
    <source>
        <dbReference type="PIRSR" id="PIRSR606225-1"/>
    </source>
</evidence>
<dbReference type="GO" id="GO:0003723">
    <property type="term" value="F:RNA binding"/>
    <property type="evidence" value="ECO:0007669"/>
    <property type="project" value="UniProtKB-KW"/>
</dbReference>
<feature type="active site" evidence="6">
    <location>
        <position position="150"/>
    </location>
</feature>
<keyword evidence="11" id="KW-1185">Reference proteome</keyword>
<dbReference type="FunFam" id="3.30.2350.10:FF:000006">
    <property type="entry name" value="Pseudouridine synthase"/>
    <property type="match status" value="1"/>
</dbReference>
<dbReference type="CDD" id="cd00165">
    <property type="entry name" value="S4"/>
    <property type="match status" value="1"/>
</dbReference>
<name>A0A6I3KJL9_9HYPH</name>
<comment type="similarity">
    <text evidence="1 8">Belongs to the pseudouridine synthase RluA family.</text>
</comment>
<dbReference type="SUPFAM" id="SSF55174">
    <property type="entry name" value="Alpha-L RNA-binding motif"/>
    <property type="match status" value="1"/>
</dbReference>
<dbReference type="Pfam" id="PF00849">
    <property type="entry name" value="PseudoU_synth_2"/>
    <property type="match status" value="1"/>
</dbReference>
<dbReference type="NCBIfam" id="TIGR00005">
    <property type="entry name" value="rluA_subfam"/>
    <property type="match status" value="1"/>
</dbReference>
<dbReference type="GO" id="GO:0000455">
    <property type="term" value="P:enzyme-directed rRNA pseudouridine synthesis"/>
    <property type="evidence" value="ECO:0007669"/>
    <property type="project" value="TreeGrafter"/>
</dbReference>
<dbReference type="PROSITE" id="PS50889">
    <property type="entry name" value="S4"/>
    <property type="match status" value="1"/>
</dbReference>
<dbReference type="InterPro" id="IPR050188">
    <property type="entry name" value="RluA_PseudoU_synthase"/>
</dbReference>
<comment type="catalytic activity">
    <reaction evidence="8">
        <text>a uridine in RNA = a pseudouridine in RNA</text>
        <dbReference type="Rhea" id="RHEA:48348"/>
        <dbReference type="Rhea" id="RHEA-COMP:12068"/>
        <dbReference type="Rhea" id="RHEA-COMP:12069"/>
        <dbReference type="ChEBI" id="CHEBI:65314"/>
        <dbReference type="ChEBI" id="CHEBI:65315"/>
    </reaction>
</comment>
<feature type="domain" description="Pseudouridine synthase RsuA/RluA-like" evidence="9">
    <location>
        <begin position="99"/>
        <end position="264"/>
    </location>
</feature>
<sequence length="338" mass="35580">MVGAVSPQRASTIELVATEADAGVRLDKLLAQRIDTLSRARIQALIRAGNVAGAGGATIGDGSYRVKPGEAFAVNVPEPEPAEPVGEAIALDVVYEDDDLIVIDKPAQLVVHPAPGHESGTLVNALIAHCGESLSGIGGVKRPGIVHRLDKGTSGLLVVAKNDAAHRGLSEQFAAHGTDGRMQRAYLALVWGKPLRPRGMIDARLARSQSNRTKIAVTRGAGGRHAVTHYEVLGTFDTAAGPVSLLRLELETGRTHQIRVHLAHVAHPVLGDATYASGFKAKAAKLDEPARAALAALDRQALHAAELGFEHPITGKSLRFERPLPADMQALLEALQGD</sequence>
<dbReference type="AlphaFoldDB" id="A0A6I3KJL9"/>
<reference evidence="10 11" key="1">
    <citation type="submission" date="2019-11" db="EMBL/GenBank/DDBJ databases">
        <title>Identification of a novel strain.</title>
        <authorList>
            <person name="Xu Q."/>
            <person name="Wang G."/>
        </authorList>
    </citation>
    <scope>NUCLEOTIDE SEQUENCE [LARGE SCALE GENOMIC DNA]</scope>
    <source>
        <strain evidence="11">xq</strain>
    </source>
</reference>
<evidence type="ECO:0000256" key="3">
    <source>
        <dbReference type="ARBA" id="ARBA00023235"/>
    </source>
</evidence>
<gene>
    <name evidence="10" type="ORF">GIW81_06235</name>
</gene>
<dbReference type="InterPro" id="IPR036986">
    <property type="entry name" value="S4_RNA-bd_sf"/>
</dbReference>
<evidence type="ECO:0000256" key="8">
    <source>
        <dbReference type="RuleBase" id="RU362028"/>
    </source>
</evidence>
<comment type="catalytic activity">
    <reaction evidence="4">
        <text>uridine(1911/1915/1917) in 23S rRNA = pseudouridine(1911/1915/1917) in 23S rRNA</text>
        <dbReference type="Rhea" id="RHEA:42524"/>
        <dbReference type="Rhea" id="RHEA-COMP:10097"/>
        <dbReference type="Rhea" id="RHEA-COMP:10098"/>
        <dbReference type="ChEBI" id="CHEBI:65314"/>
        <dbReference type="ChEBI" id="CHEBI:65315"/>
        <dbReference type="EC" id="5.4.99.23"/>
    </reaction>
</comment>
<dbReference type="PANTHER" id="PTHR21600">
    <property type="entry name" value="MITOCHONDRIAL RNA PSEUDOURIDINE SYNTHASE"/>
    <property type="match status" value="1"/>
</dbReference>
<dbReference type="InterPro" id="IPR006225">
    <property type="entry name" value="PsdUridine_synth_RluC/D"/>
</dbReference>
<accession>A0A6I3KJL9</accession>
<dbReference type="SUPFAM" id="SSF55120">
    <property type="entry name" value="Pseudouridine synthase"/>
    <property type="match status" value="1"/>
</dbReference>
<evidence type="ECO:0000259" key="9">
    <source>
        <dbReference type="Pfam" id="PF00849"/>
    </source>
</evidence>